<feature type="domain" description="Minor capsid protein P8 central region" evidence="1">
    <location>
        <begin position="81"/>
        <end position="211"/>
    </location>
</feature>
<dbReference type="AlphaFoldDB" id="A0A6C0AMN3"/>
<reference evidence="2" key="1">
    <citation type="journal article" date="2020" name="Nature">
        <title>Giant virus diversity and host interactions through global metagenomics.</title>
        <authorList>
            <person name="Schulz F."/>
            <person name="Roux S."/>
            <person name="Paez-Espino D."/>
            <person name="Jungbluth S."/>
            <person name="Walsh D.A."/>
            <person name="Denef V.J."/>
            <person name="McMahon K.D."/>
            <person name="Konstantinidis K.T."/>
            <person name="Eloe-Fadrosh E.A."/>
            <person name="Kyrpides N.C."/>
            <person name="Woyke T."/>
        </authorList>
    </citation>
    <scope>NUCLEOTIDE SEQUENCE</scope>
    <source>
        <strain evidence="2">GVMAG-S-1091796-13</strain>
    </source>
</reference>
<name>A0A6C0AMN3_9ZZZZ</name>
<organism evidence="2">
    <name type="scientific">viral metagenome</name>
    <dbReference type="NCBI Taxonomy" id="1070528"/>
    <lineage>
        <taxon>unclassified sequences</taxon>
        <taxon>metagenomes</taxon>
        <taxon>organismal metagenomes</taxon>
    </lineage>
</organism>
<protein>
    <recommendedName>
        <fullName evidence="1">Minor capsid protein P8 central region domain-containing protein</fullName>
    </recommendedName>
</protein>
<dbReference type="InterPro" id="IPR043916">
    <property type="entry name" value="P8_CR"/>
</dbReference>
<evidence type="ECO:0000313" key="2">
    <source>
        <dbReference type="EMBL" id="QHS80555.1"/>
    </source>
</evidence>
<dbReference type="Pfam" id="PF19065">
    <property type="entry name" value="P8_CR"/>
    <property type="match status" value="1"/>
</dbReference>
<accession>A0A6C0AMN3</accession>
<evidence type="ECO:0000259" key="1">
    <source>
        <dbReference type="Pfam" id="PF19065"/>
    </source>
</evidence>
<dbReference type="EMBL" id="MN740714">
    <property type="protein sequence ID" value="QHS80555.1"/>
    <property type="molecule type" value="Genomic_DNA"/>
</dbReference>
<proteinExistence type="predicted"/>
<sequence length="222" mass="26073">MDTKEFIYSQNQPLFHPELYERSTDLPGDKRTLLTITDERSKRLPSTKVEELKSPGKYNLTPDDKQISGSNTRFLFKNLYGETPLTFLFFSDKNIKNIQNLIKLNVHKQINYIIDDQSNNELMIIMRSIFLEYSLHPALISEEMSETERQILFKKYTNEVDRLNKIVVQEIVPKIVSQIQQYVDYLRDASQQPYYMDKPKNESVKGQKQYRSVTQVLSGGNF</sequence>